<dbReference type="InterPro" id="IPR006016">
    <property type="entry name" value="UspA"/>
</dbReference>
<reference evidence="4" key="1">
    <citation type="journal article" date="2019" name="Int. J. Syst. Evol. Microbiol.">
        <title>The Global Catalogue of Microorganisms (GCM) 10K type strain sequencing project: providing services to taxonomists for standard genome sequencing and annotation.</title>
        <authorList>
            <consortium name="The Broad Institute Genomics Platform"/>
            <consortium name="The Broad Institute Genome Sequencing Center for Infectious Disease"/>
            <person name="Wu L."/>
            <person name="Ma J."/>
        </authorList>
    </citation>
    <scope>NUCLEOTIDE SEQUENCE [LARGE SCALE GENOMIC DNA]</scope>
    <source>
        <strain evidence="4">KCTC 52274</strain>
    </source>
</reference>
<comment type="similarity">
    <text evidence="1">Belongs to the universal stress protein A family.</text>
</comment>
<dbReference type="CDD" id="cd00293">
    <property type="entry name" value="USP-like"/>
    <property type="match status" value="1"/>
</dbReference>
<proteinExistence type="inferred from homology"/>
<dbReference type="PANTHER" id="PTHR46268:SF6">
    <property type="entry name" value="UNIVERSAL STRESS PROTEIN UP12"/>
    <property type="match status" value="1"/>
</dbReference>
<feature type="domain" description="UspA" evidence="2">
    <location>
        <begin position="1"/>
        <end position="145"/>
    </location>
</feature>
<protein>
    <submittedName>
        <fullName evidence="3">Universal stress protein</fullName>
    </submittedName>
</protein>
<dbReference type="PRINTS" id="PR01438">
    <property type="entry name" value="UNVRSLSTRESS"/>
</dbReference>
<dbReference type="EMBL" id="JBHULE010000019">
    <property type="protein sequence ID" value="MFD2564374.1"/>
    <property type="molecule type" value="Genomic_DNA"/>
</dbReference>
<name>A0ABW5LKR0_9FLAO</name>
<sequence length="279" mass="32445">MKNILIPTDFSENSWNSITYALSFFKKVKCNFHLLHVSPYQEVIGSDSFFESKDQVVEKVTRNDKEQMQLLLKRIQKLPLNTKHRFFTVNEHIFFVDTIRKQVEEKNIDFIVMGTKGASGLKEKTIGSNTGDVITKVKCPVLVIPEKAKYSNINEIAFPTDYNIFYRNRILNTITEVLNLNHAALRVLHISKREQELTDLQKKNKDFLNDYLGESAEHSFHFLSNPNIEQAVQCFVESRNIGMITMVAKNLNFFQRILFQPTVEKISYHISIPFLVLHE</sequence>
<dbReference type="InterPro" id="IPR006015">
    <property type="entry name" value="Universal_stress_UspA"/>
</dbReference>
<evidence type="ECO:0000259" key="2">
    <source>
        <dbReference type="Pfam" id="PF00582"/>
    </source>
</evidence>
<dbReference type="Gene3D" id="3.40.50.12370">
    <property type="match status" value="1"/>
</dbReference>
<evidence type="ECO:0000313" key="4">
    <source>
        <dbReference type="Proteomes" id="UP001597319"/>
    </source>
</evidence>
<accession>A0ABW5LKR0</accession>
<dbReference type="Pfam" id="PF00582">
    <property type="entry name" value="Usp"/>
    <property type="match status" value="1"/>
</dbReference>
<dbReference type="RefSeq" id="WP_378294209.1">
    <property type="nucleotide sequence ID" value="NZ_JBHULE010000019.1"/>
</dbReference>
<dbReference type="SUPFAM" id="SSF52402">
    <property type="entry name" value="Adenine nucleotide alpha hydrolases-like"/>
    <property type="match status" value="2"/>
</dbReference>
<evidence type="ECO:0000313" key="3">
    <source>
        <dbReference type="EMBL" id="MFD2564374.1"/>
    </source>
</evidence>
<comment type="caution">
    <text evidence="3">The sequence shown here is derived from an EMBL/GenBank/DDBJ whole genome shotgun (WGS) entry which is preliminary data.</text>
</comment>
<organism evidence="3 4">
    <name type="scientific">Aquimarina rubra</name>
    <dbReference type="NCBI Taxonomy" id="1920033"/>
    <lineage>
        <taxon>Bacteria</taxon>
        <taxon>Pseudomonadati</taxon>
        <taxon>Bacteroidota</taxon>
        <taxon>Flavobacteriia</taxon>
        <taxon>Flavobacteriales</taxon>
        <taxon>Flavobacteriaceae</taxon>
        <taxon>Aquimarina</taxon>
    </lineage>
</organism>
<gene>
    <name evidence="3" type="ORF">ACFSR1_16960</name>
</gene>
<evidence type="ECO:0000256" key="1">
    <source>
        <dbReference type="ARBA" id="ARBA00008791"/>
    </source>
</evidence>
<dbReference type="PANTHER" id="PTHR46268">
    <property type="entry name" value="STRESS RESPONSE PROTEIN NHAX"/>
    <property type="match status" value="1"/>
</dbReference>
<keyword evidence="4" id="KW-1185">Reference proteome</keyword>
<dbReference type="Proteomes" id="UP001597319">
    <property type="component" value="Unassembled WGS sequence"/>
</dbReference>